<dbReference type="PATRIC" id="fig|1299334.3.peg.1125"/>
<reference evidence="2" key="1">
    <citation type="submission" date="2014-01" db="EMBL/GenBank/DDBJ databases">
        <authorList>
            <person name="Brown-Elliot B."/>
            <person name="Wallace R."/>
            <person name="Lenaerts A."/>
            <person name="Ordway D."/>
            <person name="DeGroote M.A."/>
            <person name="Parker T."/>
            <person name="Sizemore C."/>
            <person name="Tallon L.J."/>
            <person name="Sadzewicz L.K."/>
            <person name="Sengamalay N."/>
            <person name="Fraser C.M."/>
            <person name="Hine E."/>
            <person name="Shefchek K.A."/>
            <person name="Das S.P."/>
            <person name="Tettelin H."/>
        </authorList>
    </citation>
    <scope>NUCLEOTIDE SEQUENCE [LARGE SCALE GENOMIC DNA]</scope>
    <source>
        <strain evidence="2">4042</strain>
    </source>
</reference>
<organism evidence="2">
    <name type="scientific">Mycobacterium xenopi 4042</name>
    <dbReference type="NCBI Taxonomy" id="1299334"/>
    <lineage>
        <taxon>Bacteria</taxon>
        <taxon>Bacillati</taxon>
        <taxon>Actinomycetota</taxon>
        <taxon>Actinomycetes</taxon>
        <taxon>Mycobacteriales</taxon>
        <taxon>Mycobacteriaceae</taxon>
        <taxon>Mycobacterium</taxon>
    </lineage>
</organism>
<comment type="caution">
    <text evidence="2">The sequence shown here is derived from an EMBL/GenBank/DDBJ whole genome shotgun (WGS) entry which is preliminary data.</text>
</comment>
<accession>X8DYK0</accession>
<dbReference type="EMBL" id="JAOB01000011">
    <property type="protein sequence ID" value="EUA73459.1"/>
    <property type="molecule type" value="Genomic_DNA"/>
</dbReference>
<sequence length="76" mass="8018">MTANPDVFNKGQLNAPGPSAGPFIVSTIDRTAQRIVLTRNPAGGVPSRDSTPSHFWCSMPPPSFPPCKTTLSTPPV</sequence>
<evidence type="ECO:0000313" key="2">
    <source>
        <dbReference type="EMBL" id="EUA73459.1"/>
    </source>
</evidence>
<name>X8DYK0_MYCXE</name>
<feature type="region of interest" description="Disordered" evidence="1">
    <location>
        <begin position="1"/>
        <end position="20"/>
    </location>
</feature>
<proteinExistence type="predicted"/>
<gene>
    <name evidence="2" type="ORF">I553_9615</name>
</gene>
<protein>
    <submittedName>
        <fullName evidence="2">Uncharacterized protein</fullName>
    </submittedName>
</protein>
<evidence type="ECO:0000256" key="1">
    <source>
        <dbReference type="SAM" id="MobiDB-lite"/>
    </source>
</evidence>
<dbReference type="Gene3D" id="3.40.190.10">
    <property type="entry name" value="Periplasmic binding protein-like II"/>
    <property type="match status" value="1"/>
</dbReference>
<dbReference type="AlphaFoldDB" id="X8DYK0"/>